<dbReference type="Pfam" id="PF01878">
    <property type="entry name" value="EVE"/>
    <property type="match status" value="1"/>
</dbReference>
<keyword evidence="2" id="KW-0539">Nucleus</keyword>
<keyword evidence="6" id="KW-1185">Reference proteome</keyword>
<reference evidence="5" key="2">
    <citation type="submission" date="2023-06" db="EMBL/GenBank/DDBJ databases">
        <authorList>
            <person name="Kobayashi Y."/>
            <person name="Kayamori A."/>
            <person name="Aoki K."/>
            <person name="Shiwa Y."/>
            <person name="Fujita N."/>
            <person name="Sugita T."/>
            <person name="Iwasaki W."/>
            <person name="Tanaka N."/>
            <person name="Takashima M."/>
        </authorList>
    </citation>
    <scope>NUCLEOTIDE SEQUENCE</scope>
    <source>
        <strain evidence="5">HIS016</strain>
    </source>
</reference>
<dbReference type="AlphaFoldDB" id="A0AAD3TUD6"/>
<protein>
    <recommendedName>
        <fullName evidence="4">EVE domain-containing protein</fullName>
    </recommendedName>
</protein>
<evidence type="ECO:0000256" key="3">
    <source>
        <dbReference type="SAM" id="MobiDB-lite"/>
    </source>
</evidence>
<gene>
    <name evidence="5" type="ORF">CspeluHIS016_0305290</name>
</gene>
<comment type="subcellular location">
    <subcellularLocation>
        <location evidence="1">Nucleus</location>
    </subcellularLocation>
</comment>
<dbReference type="GO" id="GO:0005634">
    <property type="term" value="C:nucleus"/>
    <property type="evidence" value="ECO:0007669"/>
    <property type="project" value="UniProtKB-SubCell"/>
</dbReference>
<feature type="compositionally biased region" description="Basic and acidic residues" evidence="3">
    <location>
        <begin position="179"/>
        <end position="239"/>
    </location>
</feature>
<reference evidence="5" key="1">
    <citation type="journal article" date="2023" name="BMC Genomics">
        <title>Chromosome-level genome assemblies of Cutaneotrichosporon spp. (Trichosporonales, Basidiomycota) reveal imbalanced evolution between nucleotide sequences and chromosome synteny.</title>
        <authorList>
            <person name="Kobayashi Y."/>
            <person name="Kayamori A."/>
            <person name="Aoki K."/>
            <person name="Shiwa Y."/>
            <person name="Matsutani M."/>
            <person name="Fujita N."/>
            <person name="Sugita T."/>
            <person name="Iwasaki W."/>
            <person name="Tanaka N."/>
            <person name="Takashima M."/>
        </authorList>
    </citation>
    <scope>NUCLEOTIDE SEQUENCE</scope>
    <source>
        <strain evidence="5">HIS016</strain>
    </source>
</reference>
<dbReference type="InterPro" id="IPR047197">
    <property type="entry name" value="THYN1-like_EVE"/>
</dbReference>
<name>A0AAD3TUD6_9TREE</name>
<evidence type="ECO:0000256" key="1">
    <source>
        <dbReference type="ARBA" id="ARBA00004123"/>
    </source>
</evidence>
<sequence>MPWLIKAEPDTRLVKGQDVKFSVDDFEEMGESPWDGVRNHEAKNIMRDKMKIGDKVLFYHSNCKVPGVYALAEVVREGYPDYTAWDATHPYFDARSDPEHPTWFMVTVAFRERLAHPVTLAGVKSLVGLSTPPDGVAYIGESGLRAVQGMALVNRGRLSVQPVEDEAYEAIIAMGRRGGFEEPTKGKGKRVKEEPEDHKPAESKSPSKEPPPKKAKAEPKSKAEPKPNPESKPRIEGARRSSRLQK</sequence>
<evidence type="ECO:0000313" key="5">
    <source>
        <dbReference type="EMBL" id="GMK56689.1"/>
    </source>
</evidence>
<comment type="caution">
    <text evidence="5">The sequence shown here is derived from an EMBL/GenBank/DDBJ whole genome shotgun (WGS) entry which is preliminary data.</text>
</comment>
<dbReference type="InterPro" id="IPR002740">
    <property type="entry name" value="EVE_domain"/>
</dbReference>
<accession>A0AAD3TUD6</accession>
<dbReference type="PANTHER" id="PTHR14087:SF7">
    <property type="entry name" value="THYMOCYTE NUCLEAR PROTEIN 1"/>
    <property type="match status" value="1"/>
</dbReference>
<dbReference type="InterPro" id="IPR052181">
    <property type="entry name" value="5hmC_binding"/>
</dbReference>
<dbReference type="InterPro" id="IPR015947">
    <property type="entry name" value="PUA-like_sf"/>
</dbReference>
<dbReference type="EMBL" id="BTCM01000003">
    <property type="protein sequence ID" value="GMK56689.1"/>
    <property type="molecule type" value="Genomic_DNA"/>
</dbReference>
<dbReference type="SUPFAM" id="SSF88697">
    <property type="entry name" value="PUA domain-like"/>
    <property type="match status" value="1"/>
</dbReference>
<evidence type="ECO:0000313" key="6">
    <source>
        <dbReference type="Proteomes" id="UP001222932"/>
    </source>
</evidence>
<dbReference type="FunFam" id="3.10.590.10:FF:000006">
    <property type="entry name" value="Chromosome 7, whole genome shotgun sequence"/>
    <property type="match status" value="1"/>
</dbReference>
<dbReference type="Proteomes" id="UP001222932">
    <property type="component" value="Unassembled WGS sequence"/>
</dbReference>
<evidence type="ECO:0000256" key="2">
    <source>
        <dbReference type="ARBA" id="ARBA00023242"/>
    </source>
</evidence>
<feature type="region of interest" description="Disordered" evidence="3">
    <location>
        <begin position="179"/>
        <end position="246"/>
    </location>
</feature>
<evidence type="ECO:0000259" key="4">
    <source>
        <dbReference type="Pfam" id="PF01878"/>
    </source>
</evidence>
<dbReference type="CDD" id="cd21133">
    <property type="entry name" value="EVE"/>
    <property type="match status" value="1"/>
</dbReference>
<dbReference type="PANTHER" id="PTHR14087">
    <property type="entry name" value="THYMOCYTE NUCLEAR PROTEIN 1"/>
    <property type="match status" value="1"/>
</dbReference>
<feature type="domain" description="EVE" evidence="4">
    <location>
        <begin position="3"/>
        <end position="174"/>
    </location>
</feature>
<organism evidence="5 6">
    <name type="scientific">Cutaneotrichosporon spelunceum</name>
    <dbReference type="NCBI Taxonomy" id="1672016"/>
    <lineage>
        <taxon>Eukaryota</taxon>
        <taxon>Fungi</taxon>
        <taxon>Dikarya</taxon>
        <taxon>Basidiomycota</taxon>
        <taxon>Agaricomycotina</taxon>
        <taxon>Tremellomycetes</taxon>
        <taxon>Trichosporonales</taxon>
        <taxon>Trichosporonaceae</taxon>
        <taxon>Cutaneotrichosporon</taxon>
    </lineage>
</organism>
<proteinExistence type="predicted"/>
<dbReference type="Gene3D" id="3.10.590.10">
    <property type="entry name" value="ph1033 like domains"/>
    <property type="match status" value="1"/>
</dbReference>